<organism evidence="1 2">
    <name type="scientific">Corynebacterium gerontici</name>
    <dbReference type="NCBI Taxonomy" id="2079234"/>
    <lineage>
        <taxon>Bacteria</taxon>
        <taxon>Bacillati</taxon>
        <taxon>Actinomycetota</taxon>
        <taxon>Actinomycetes</taxon>
        <taxon>Mycobacteriales</taxon>
        <taxon>Corynebacteriaceae</taxon>
        <taxon>Corynebacterium</taxon>
    </lineage>
</organism>
<dbReference type="InterPro" id="IPR015424">
    <property type="entry name" value="PyrdxlP-dep_Trfase"/>
</dbReference>
<keyword evidence="1" id="KW-0808">Transferase</keyword>
<dbReference type="SUPFAM" id="SSF53383">
    <property type="entry name" value="PLP-dependent transferases"/>
    <property type="match status" value="1"/>
</dbReference>
<accession>A0A3G6J7F8</accession>
<dbReference type="RefSeq" id="WP_123935664.1">
    <property type="nucleotide sequence ID" value="NZ_CP033897.1"/>
</dbReference>
<keyword evidence="1" id="KW-0032">Aminotransferase</keyword>
<dbReference type="GO" id="GO:0008483">
    <property type="term" value="F:transaminase activity"/>
    <property type="evidence" value="ECO:0007669"/>
    <property type="project" value="UniProtKB-KW"/>
</dbReference>
<protein>
    <submittedName>
        <fullName evidence="1">Aminotransferase class-V</fullName>
    </submittedName>
</protein>
<dbReference type="InterPro" id="IPR015422">
    <property type="entry name" value="PyrdxlP-dep_Trfase_small"/>
</dbReference>
<gene>
    <name evidence="1" type="ORF">CGERO_10455</name>
</gene>
<dbReference type="AlphaFoldDB" id="A0A3G6J7F8"/>
<proteinExistence type="predicted"/>
<evidence type="ECO:0000313" key="2">
    <source>
        <dbReference type="Proteomes" id="UP000271587"/>
    </source>
</evidence>
<dbReference type="EMBL" id="CP033897">
    <property type="protein sequence ID" value="AZA12370.1"/>
    <property type="molecule type" value="Genomic_DNA"/>
</dbReference>
<name>A0A3G6J7F8_9CORY</name>
<reference evidence="1 2" key="1">
    <citation type="submission" date="2018-11" db="EMBL/GenBank/DDBJ databases">
        <authorList>
            <person name="Kleinhagauer T."/>
            <person name="Glaeser S.P."/>
            <person name="Spergser J."/>
            <person name="Ruckert C."/>
            <person name="Kaempfer P."/>
            <person name="Busse H.-J."/>
        </authorList>
    </citation>
    <scope>NUCLEOTIDE SEQUENCE [LARGE SCALE GENOMIC DNA]</scope>
    <source>
        <strain evidence="1 2">W8</strain>
    </source>
</reference>
<sequence length="400" mass="42008">MAVDVARIRGLYTSLSDGWTYLDAHLQPQIPERVTAAAARAFRSAPTLPRMEAPLEQMGTHAKVAVAPAAHGRDMLLSARRAVADLCDTTSDAVVLGPSLPVLLSRFSRAVRPLLRRDATVVLSRADSRPMTLDAPIRWAEPDLGTGEVPSWQFGGLVDGSTRLVAMQSGAAQVGTIHSPSLVSQYVRGASRAWMLVDATPTVTYRSARHEDLGADIVALDGRAFGVPGIAALAFRDYTMFPRIEAAAFIEDCAPSLAAALASAIDHLADLDESARGTRRNRLAQSVAALGEYGEQLSAALVEALQSMHKVHVFGVTGELAAGADVDRLPTATFAIDGVPASTIQQRLLTNGLVAAVAGSDPLLEAMGLSDTAGAITCALAPYNTVSDIDQLARVVASLA</sequence>
<dbReference type="KEGG" id="cgk:CGERO_10455"/>
<dbReference type="OrthoDB" id="7592443at2"/>
<evidence type="ECO:0000313" key="1">
    <source>
        <dbReference type="EMBL" id="AZA12370.1"/>
    </source>
</evidence>
<keyword evidence="2" id="KW-1185">Reference proteome</keyword>
<dbReference type="Gene3D" id="3.90.1150.10">
    <property type="entry name" value="Aspartate Aminotransferase, domain 1"/>
    <property type="match status" value="1"/>
</dbReference>
<dbReference type="Gene3D" id="3.40.640.10">
    <property type="entry name" value="Type I PLP-dependent aspartate aminotransferase-like (Major domain)"/>
    <property type="match status" value="1"/>
</dbReference>
<dbReference type="InterPro" id="IPR015421">
    <property type="entry name" value="PyrdxlP-dep_Trfase_major"/>
</dbReference>
<dbReference type="Proteomes" id="UP000271587">
    <property type="component" value="Chromosome"/>
</dbReference>